<dbReference type="PANTHER" id="PTHR24173:SF74">
    <property type="entry name" value="ANKYRIN REPEAT DOMAIN-CONTAINING PROTEIN 16"/>
    <property type="match status" value="1"/>
</dbReference>
<dbReference type="PANTHER" id="PTHR24173">
    <property type="entry name" value="ANKYRIN REPEAT CONTAINING"/>
    <property type="match status" value="1"/>
</dbReference>
<name>A0A8H3G8I1_9LECA</name>
<keyword evidence="1" id="KW-0677">Repeat</keyword>
<evidence type="ECO:0000313" key="5">
    <source>
        <dbReference type="EMBL" id="CAF9937800.1"/>
    </source>
</evidence>
<dbReference type="Proteomes" id="UP000664521">
    <property type="component" value="Unassembled WGS sequence"/>
</dbReference>
<dbReference type="EMBL" id="CAJPDS010000105">
    <property type="protein sequence ID" value="CAF9937800.1"/>
    <property type="molecule type" value="Genomic_DNA"/>
</dbReference>
<evidence type="ECO:0000256" key="3">
    <source>
        <dbReference type="PROSITE-ProRule" id="PRU00023"/>
    </source>
</evidence>
<dbReference type="PRINTS" id="PR01415">
    <property type="entry name" value="ANKYRIN"/>
</dbReference>
<feature type="repeat" description="ANK" evidence="3">
    <location>
        <begin position="40"/>
        <end position="64"/>
    </location>
</feature>
<accession>A0A8H3G8I1</accession>
<dbReference type="InterPro" id="IPR002110">
    <property type="entry name" value="Ankyrin_rpt"/>
</dbReference>
<dbReference type="InterPro" id="IPR036770">
    <property type="entry name" value="Ankyrin_rpt-contain_sf"/>
</dbReference>
<feature type="region of interest" description="Disordered" evidence="4">
    <location>
        <begin position="247"/>
        <end position="294"/>
    </location>
</feature>
<keyword evidence="6" id="KW-1185">Reference proteome</keyword>
<dbReference type="AlphaFoldDB" id="A0A8H3G8I1"/>
<protein>
    <recommendedName>
        <fullName evidence="7">Ankyrin</fullName>
    </recommendedName>
</protein>
<dbReference type="PROSITE" id="PS50297">
    <property type="entry name" value="ANK_REP_REGION"/>
    <property type="match status" value="2"/>
</dbReference>
<gene>
    <name evidence="5" type="ORF">HETSPECPRED_000662</name>
</gene>
<dbReference type="Gene3D" id="1.25.40.20">
    <property type="entry name" value="Ankyrin repeat-containing domain"/>
    <property type="match status" value="1"/>
</dbReference>
<evidence type="ECO:0000313" key="6">
    <source>
        <dbReference type="Proteomes" id="UP000664521"/>
    </source>
</evidence>
<dbReference type="Pfam" id="PF00023">
    <property type="entry name" value="Ank"/>
    <property type="match status" value="2"/>
</dbReference>
<comment type="caution">
    <text evidence="5">The sequence shown here is derived from an EMBL/GenBank/DDBJ whole genome shotgun (WGS) entry which is preliminary data.</text>
</comment>
<reference evidence="5" key="1">
    <citation type="submission" date="2021-03" db="EMBL/GenBank/DDBJ databases">
        <authorList>
            <person name="Tagirdzhanova G."/>
        </authorList>
    </citation>
    <scope>NUCLEOTIDE SEQUENCE</scope>
</reference>
<feature type="region of interest" description="Disordered" evidence="4">
    <location>
        <begin position="136"/>
        <end position="162"/>
    </location>
</feature>
<evidence type="ECO:0000256" key="1">
    <source>
        <dbReference type="ARBA" id="ARBA00022737"/>
    </source>
</evidence>
<evidence type="ECO:0000256" key="4">
    <source>
        <dbReference type="SAM" id="MobiDB-lite"/>
    </source>
</evidence>
<organism evidence="5 6">
    <name type="scientific">Heterodermia speciosa</name>
    <dbReference type="NCBI Taxonomy" id="116794"/>
    <lineage>
        <taxon>Eukaryota</taxon>
        <taxon>Fungi</taxon>
        <taxon>Dikarya</taxon>
        <taxon>Ascomycota</taxon>
        <taxon>Pezizomycotina</taxon>
        <taxon>Lecanoromycetes</taxon>
        <taxon>OSLEUM clade</taxon>
        <taxon>Lecanoromycetidae</taxon>
        <taxon>Caliciales</taxon>
        <taxon>Physciaceae</taxon>
        <taxon>Heterodermia</taxon>
    </lineage>
</organism>
<feature type="compositionally biased region" description="Low complexity" evidence="4">
    <location>
        <begin position="136"/>
        <end position="155"/>
    </location>
</feature>
<proteinExistence type="predicted"/>
<dbReference type="PROSITE" id="PS50088">
    <property type="entry name" value="ANK_REPEAT"/>
    <property type="match status" value="2"/>
</dbReference>
<dbReference type="SUPFAM" id="SSF48403">
    <property type="entry name" value="Ankyrin repeat"/>
    <property type="match status" value="1"/>
</dbReference>
<keyword evidence="2 3" id="KW-0040">ANK repeat</keyword>
<evidence type="ECO:0008006" key="7">
    <source>
        <dbReference type="Google" id="ProtNLM"/>
    </source>
</evidence>
<sequence>MTIDVAIRIRRAIQLEDLVLLKRIIKNNPHKFQAPDFDNNGNTALHLAAQLGLLEIAEFLIDSGHEDGGISKNGDWNTPLHLAAETSELVAALLATRFPRCIPWKNREGADALILAARTPLLPTLLPTLLSLSPPPRSTSLALDPTSTTSPSSAPYPQPSHIHPLLSATDAQGSTALHYASAYGQLKSVRALLAAGANPGARNAWSWQPVSYSLTVQAEVYFRGLVGDRGGGGEGVGGGKRRGEIEGARAGAVTAAGSGRGSVEERRGGLRLVSSEEESRGLDGSGRRRAGSAD</sequence>
<dbReference type="SMART" id="SM00248">
    <property type="entry name" value="ANK"/>
    <property type="match status" value="3"/>
</dbReference>
<feature type="repeat" description="ANK" evidence="3">
    <location>
        <begin position="172"/>
        <end position="204"/>
    </location>
</feature>
<evidence type="ECO:0000256" key="2">
    <source>
        <dbReference type="ARBA" id="ARBA00023043"/>
    </source>
</evidence>
<dbReference type="OrthoDB" id="823504at2759"/>